<keyword evidence="5" id="KW-0808">Transferase</keyword>
<dbReference type="EC" id="2.3.2.27" evidence="4"/>
<dbReference type="EMBL" id="JBBWWQ010000008">
    <property type="protein sequence ID" value="KAK8940933.1"/>
    <property type="molecule type" value="Genomic_DNA"/>
</dbReference>
<organism evidence="18 19">
    <name type="scientific">Platanthera zijinensis</name>
    <dbReference type="NCBI Taxonomy" id="2320716"/>
    <lineage>
        <taxon>Eukaryota</taxon>
        <taxon>Viridiplantae</taxon>
        <taxon>Streptophyta</taxon>
        <taxon>Embryophyta</taxon>
        <taxon>Tracheophyta</taxon>
        <taxon>Spermatophyta</taxon>
        <taxon>Magnoliopsida</taxon>
        <taxon>Liliopsida</taxon>
        <taxon>Asparagales</taxon>
        <taxon>Orchidaceae</taxon>
        <taxon>Orchidoideae</taxon>
        <taxon>Orchideae</taxon>
        <taxon>Orchidinae</taxon>
        <taxon>Platanthera</taxon>
    </lineage>
</organism>
<evidence type="ECO:0000256" key="11">
    <source>
        <dbReference type="ARBA" id="ARBA00022989"/>
    </source>
</evidence>
<evidence type="ECO:0000256" key="3">
    <source>
        <dbReference type="ARBA" id="ARBA00004906"/>
    </source>
</evidence>
<dbReference type="PANTHER" id="PTHR14155:SF627">
    <property type="entry name" value="OS06G0192800 PROTEIN"/>
    <property type="match status" value="1"/>
</dbReference>
<keyword evidence="10" id="KW-0862">Zinc</keyword>
<evidence type="ECO:0000256" key="1">
    <source>
        <dbReference type="ARBA" id="ARBA00000900"/>
    </source>
</evidence>
<evidence type="ECO:0000256" key="16">
    <source>
        <dbReference type="SAM" id="SignalP"/>
    </source>
</evidence>
<dbReference type="GO" id="GO:0008270">
    <property type="term" value="F:zinc ion binding"/>
    <property type="evidence" value="ECO:0007669"/>
    <property type="project" value="UniProtKB-KW"/>
</dbReference>
<comment type="subcellular location">
    <subcellularLocation>
        <location evidence="2">Membrane</location>
        <topology evidence="2">Single-pass membrane protein</topology>
    </subcellularLocation>
</comment>
<dbReference type="InterPro" id="IPR013083">
    <property type="entry name" value="Znf_RING/FYVE/PHD"/>
</dbReference>
<evidence type="ECO:0000313" key="19">
    <source>
        <dbReference type="Proteomes" id="UP001418222"/>
    </source>
</evidence>
<keyword evidence="11 15" id="KW-1133">Transmembrane helix</keyword>
<dbReference type="AlphaFoldDB" id="A0AAP0G6M0"/>
<keyword evidence="8 14" id="KW-0863">Zinc-finger</keyword>
<dbReference type="FunFam" id="3.30.40.10:FF:000187">
    <property type="entry name" value="E3 ubiquitin-protein ligase ATL6"/>
    <property type="match status" value="1"/>
</dbReference>
<keyword evidence="19" id="KW-1185">Reference proteome</keyword>
<evidence type="ECO:0000256" key="12">
    <source>
        <dbReference type="ARBA" id="ARBA00023136"/>
    </source>
</evidence>
<evidence type="ECO:0000256" key="13">
    <source>
        <dbReference type="ARBA" id="ARBA00024209"/>
    </source>
</evidence>
<dbReference type="Pfam" id="PF13639">
    <property type="entry name" value="zf-RING_2"/>
    <property type="match status" value="1"/>
</dbReference>
<comment type="catalytic activity">
    <reaction evidence="1">
        <text>S-ubiquitinyl-[E2 ubiquitin-conjugating enzyme]-L-cysteine + [acceptor protein]-L-lysine = [E2 ubiquitin-conjugating enzyme]-L-cysteine + N(6)-ubiquitinyl-[acceptor protein]-L-lysine.</text>
        <dbReference type="EC" id="2.3.2.27"/>
    </reaction>
</comment>
<gene>
    <name evidence="18" type="primary">ATL6</name>
    <name evidence="18" type="ORF">KSP39_PZI009955</name>
</gene>
<dbReference type="Gene3D" id="3.30.40.10">
    <property type="entry name" value="Zinc/RING finger domain, C3HC4 (zinc finger)"/>
    <property type="match status" value="1"/>
</dbReference>
<sequence>MAAGSCQHKPVLLILLQLLIIANSAEAQTTNINNDSTPQLFKFRPTLAAIVAIFISVAVLGGLYYYSGSFRNIAPNHSEASAAAGSLTGRQKAAGLDPAVFHSFPVMLYSDVKNHKIGSSSLECAVCINEFEDQDSIRLLPKCSHVFHEDCIDAWLASHVTCPVCRCVLEKEDEKGEVVVVVVFEEEDEEQRRKEMKELARIIRSRSPRRPGAGVRKLTRSHTTGHITAEDSERYTLKLPEALRNDIFVAAERSLPAARGAPNNKGEGDVAGSSGRRSLRFGLSTKWMSLFPRSWSVGEFRWPENSSEKSDLPV</sequence>
<accession>A0AAP0G6M0</accession>
<keyword evidence="12 15" id="KW-0472">Membrane</keyword>
<dbReference type="SUPFAM" id="SSF57850">
    <property type="entry name" value="RING/U-box"/>
    <property type="match status" value="1"/>
</dbReference>
<dbReference type="Proteomes" id="UP001418222">
    <property type="component" value="Unassembled WGS sequence"/>
</dbReference>
<evidence type="ECO:0000256" key="15">
    <source>
        <dbReference type="SAM" id="Phobius"/>
    </source>
</evidence>
<evidence type="ECO:0000256" key="5">
    <source>
        <dbReference type="ARBA" id="ARBA00022679"/>
    </source>
</evidence>
<feature type="domain" description="RING-type" evidence="17">
    <location>
        <begin position="124"/>
        <end position="166"/>
    </location>
</feature>
<dbReference type="InterPro" id="IPR001841">
    <property type="entry name" value="Znf_RING"/>
</dbReference>
<protein>
    <recommendedName>
        <fullName evidence="4">RING-type E3 ubiquitin transferase</fullName>
        <ecNumber evidence="4">2.3.2.27</ecNumber>
    </recommendedName>
</protein>
<reference evidence="18 19" key="1">
    <citation type="journal article" date="2022" name="Nat. Plants">
        <title>Genomes of leafy and leafless Platanthera orchids illuminate the evolution of mycoheterotrophy.</title>
        <authorList>
            <person name="Li M.H."/>
            <person name="Liu K.W."/>
            <person name="Li Z."/>
            <person name="Lu H.C."/>
            <person name="Ye Q.L."/>
            <person name="Zhang D."/>
            <person name="Wang J.Y."/>
            <person name="Li Y.F."/>
            <person name="Zhong Z.M."/>
            <person name="Liu X."/>
            <person name="Yu X."/>
            <person name="Liu D.K."/>
            <person name="Tu X.D."/>
            <person name="Liu B."/>
            <person name="Hao Y."/>
            <person name="Liao X.Y."/>
            <person name="Jiang Y.T."/>
            <person name="Sun W.H."/>
            <person name="Chen J."/>
            <person name="Chen Y.Q."/>
            <person name="Ai Y."/>
            <person name="Zhai J.W."/>
            <person name="Wu S.S."/>
            <person name="Zhou Z."/>
            <person name="Hsiao Y.Y."/>
            <person name="Wu W.L."/>
            <person name="Chen Y.Y."/>
            <person name="Lin Y.F."/>
            <person name="Hsu J.L."/>
            <person name="Li C.Y."/>
            <person name="Wang Z.W."/>
            <person name="Zhao X."/>
            <person name="Zhong W.Y."/>
            <person name="Ma X.K."/>
            <person name="Ma L."/>
            <person name="Huang J."/>
            <person name="Chen G.Z."/>
            <person name="Huang M.Z."/>
            <person name="Huang L."/>
            <person name="Peng D.H."/>
            <person name="Luo Y.B."/>
            <person name="Zou S.Q."/>
            <person name="Chen S.P."/>
            <person name="Lan S."/>
            <person name="Tsai W.C."/>
            <person name="Van de Peer Y."/>
            <person name="Liu Z.J."/>
        </authorList>
    </citation>
    <scope>NUCLEOTIDE SEQUENCE [LARGE SCALE GENOMIC DNA]</scope>
    <source>
        <strain evidence="18">Lor287</strain>
    </source>
</reference>
<keyword evidence="16" id="KW-0732">Signal</keyword>
<evidence type="ECO:0000256" key="8">
    <source>
        <dbReference type="ARBA" id="ARBA00022771"/>
    </source>
</evidence>
<evidence type="ECO:0000259" key="17">
    <source>
        <dbReference type="PROSITE" id="PS50089"/>
    </source>
</evidence>
<dbReference type="PROSITE" id="PS50089">
    <property type="entry name" value="ZF_RING_2"/>
    <property type="match status" value="1"/>
</dbReference>
<dbReference type="CDD" id="cd16461">
    <property type="entry name" value="RING-H2_EL5-like"/>
    <property type="match status" value="1"/>
</dbReference>
<evidence type="ECO:0000256" key="2">
    <source>
        <dbReference type="ARBA" id="ARBA00004167"/>
    </source>
</evidence>
<comment type="similarity">
    <text evidence="13">Belongs to the RING-type zinc finger family. ATL subfamily.</text>
</comment>
<name>A0AAP0G6M0_9ASPA</name>
<feature type="chain" id="PRO_5043025096" description="RING-type E3 ubiquitin transferase" evidence="16">
    <location>
        <begin position="28"/>
        <end position="314"/>
    </location>
</feature>
<evidence type="ECO:0000313" key="18">
    <source>
        <dbReference type="EMBL" id="KAK8940933.1"/>
    </source>
</evidence>
<dbReference type="GO" id="GO:0061630">
    <property type="term" value="F:ubiquitin protein ligase activity"/>
    <property type="evidence" value="ECO:0007669"/>
    <property type="project" value="UniProtKB-EC"/>
</dbReference>
<proteinExistence type="inferred from homology"/>
<comment type="pathway">
    <text evidence="3">Protein modification; protein ubiquitination.</text>
</comment>
<feature type="transmembrane region" description="Helical" evidence="15">
    <location>
        <begin position="43"/>
        <end position="66"/>
    </location>
</feature>
<evidence type="ECO:0000256" key="6">
    <source>
        <dbReference type="ARBA" id="ARBA00022692"/>
    </source>
</evidence>
<dbReference type="InterPro" id="IPR053238">
    <property type="entry name" value="RING-H2_zinc_finger"/>
</dbReference>
<dbReference type="PANTHER" id="PTHR14155">
    <property type="entry name" value="RING FINGER DOMAIN-CONTAINING"/>
    <property type="match status" value="1"/>
</dbReference>
<keyword evidence="6 15" id="KW-0812">Transmembrane</keyword>
<evidence type="ECO:0000256" key="14">
    <source>
        <dbReference type="PROSITE-ProRule" id="PRU00175"/>
    </source>
</evidence>
<evidence type="ECO:0000256" key="4">
    <source>
        <dbReference type="ARBA" id="ARBA00012483"/>
    </source>
</evidence>
<dbReference type="SMART" id="SM00184">
    <property type="entry name" value="RING"/>
    <property type="match status" value="1"/>
</dbReference>
<evidence type="ECO:0000256" key="9">
    <source>
        <dbReference type="ARBA" id="ARBA00022786"/>
    </source>
</evidence>
<dbReference type="GO" id="GO:0016020">
    <property type="term" value="C:membrane"/>
    <property type="evidence" value="ECO:0007669"/>
    <property type="project" value="UniProtKB-SubCell"/>
</dbReference>
<feature type="signal peptide" evidence="16">
    <location>
        <begin position="1"/>
        <end position="27"/>
    </location>
</feature>
<comment type="caution">
    <text evidence="18">The sequence shown here is derived from an EMBL/GenBank/DDBJ whole genome shotgun (WGS) entry which is preliminary data.</text>
</comment>
<evidence type="ECO:0000256" key="7">
    <source>
        <dbReference type="ARBA" id="ARBA00022723"/>
    </source>
</evidence>
<evidence type="ECO:0000256" key="10">
    <source>
        <dbReference type="ARBA" id="ARBA00022833"/>
    </source>
</evidence>
<keyword evidence="7" id="KW-0479">Metal-binding</keyword>
<keyword evidence="9" id="KW-0833">Ubl conjugation pathway</keyword>